<name>A0A9P6CDS8_9AGAR</name>
<protein>
    <submittedName>
        <fullName evidence="2">Uncharacterized protein</fullName>
    </submittedName>
</protein>
<proteinExistence type="predicted"/>
<comment type="caution">
    <text evidence="2">The sequence shown here is derived from an EMBL/GenBank/DDBJ whole genome shotgun (WGS) entry which is preliminary data.</text>
</comment>
<dbReference type="OrthoDB" id="2565191at2759"/>
<feature type="region of interest" description="Disordered" evidence="1">
    <location>
        <begin position="262"/>
        <end position="319"/>
    </location>
</feature>
<dbReference type="Proteomes" id="UP000807353">
    <property type="component" value="Unassembled WGS sequence"/>
</dbReference>
<sequence>MSGPRRSTVYDYSSLRIHPDGSRVEQSTRNLRPRTSRTTIKDSRGNWIARDAGGLGIVGRYKRVREETDGEVVSLGANEPSDLGKGKSKGKDKAKPATGYRKRDERAAKRQKFVHDFDFLETPNTLVLPDVQPLPSSDLLKSIHYFASQYYTEKGQLYNASRQYRLEKKQRRLSRLQQEKDAASASPELEPHGASGDTDDAPVKKPRRGGRVKGGKVIYRKDMYKVLEGSALMAIGMLLQEHVNQLMEIRIPDGWEESIMNAEAESDDPDSLSDHDEAPVGTSDGDPEVPSETEEDGGIEGGEDGEASSSGDESSNDSD</sequence>
<feature type="compositionally biased region" description="Basic and acidic residues" evidence="1">
    <location>
        <begin position="82"/>
        <end position="107"/>
    </location>
</feature>
<organism evidence="2 3">
    <name type="scientific">Collybia nuda</name>
    <dbReference type="NCBI Taxonomy" id="64659"/>
    <lineage>
        <taxon>Eukaryota</taxon>
        <taxon>Fungi</taxon>
        <taxon>Dikarya</taxon>
        <taxon>Basidiomycota</taxon>
        <taxon>Agaricomycotina</taxon>
        <taxon>Agaricomycetes</taxon>
        <taxon>Agaricomycetidae</taxon>
        <taxon>Agaricales</taxon>
        <taxon>Tricholomatineae</taxon>
        <taxon>Clitocybaceae</taxon>
        <taxon>Collybia</taxon>
    </lineage>
</organism>
<feature type="region of interest" description="Disordered" evidence="1">
    <location>
        <begin position="17"/>
        <end position="44"/>
    </location>
</feature>
<feature type="region of interest" description="Disordered" evidence="1">
    <location>
        <begin position="170"/>
        <end position="212"/>
    </location>
</feature>
<evidence type="ECO:0000256" key="1">
    <source>
        <dbReference type="SAM" id="MobiDB-lite"/>
    </source>
</evidence>
<dbReference type="EMBL" id="MU150339">
    <property type="protein sequence ID" value="KAF9458470.1"/>
    <property type="molecule type" value="Genomic_DNA"/>
</dbReference>
<dbReference type="AlphaFoldDB" id="A0A9P6CDS8"/>
<reference evidence="2" key="1">
    <citation type="submission" date="2020-11" db="EMBL/GenBank/DDBJ databases">
        <authorList>
            <consortium name="DOE Joint Genome Institute"/>
            <person name="Ahrendt S."/>
            <person name="Riley R."/>
            <person name="Andreopoulos W."/>
            <person name="Labutti K."/>
            <person name="Pangilinan J."/>
            <person name="Ruiz-Duenas F.J."/>
            <person name="Barrasa J.M."/>
            <person name="Sanchez-Garcia M."/>
            <person name="Camarero S."/>
            <person name="Miyauchi S."/>
            <person name="Serrano A."/>
            <person name="Linde D."/>
            <person name="Babiker R."/>
            <person name="Drula E."/>
            <person name="Ayuso-Fernandez I."/>
            <person name="Pacheco R."/>
            <person name="Padilla G."/>
            <person name="Ferreira P."/>
            <person name="Barriuso J."/>
            <person name="Kellner H."/>
            <person name="Castanera R."/>
            <person name="Alfaro M."/>
            <person name="Ramirez L."/>
            <person name="Pisabarro A.G."/>
            <person name="Kuo A."/>
            <person name="Tritt A."/>
            <person name="Lipzen A."/>
            <person name="He G."/>
            <person name="Yan M."/>
            <person name="Ng V."/>
            <person name="Cullen D."/>
            <person name="Martin F."/>
            <person name="Rosso M.-N."/>
            <person name="Henrissat B."/>
            <person name="Hibbett D."/>
            <person name="Martinez A.T."/>
            <person name="Grigoriev I.V."/>
        </authorList>
    </citation>
    <scope>NUCLEOTIDE SEQUENCE</scope>
    <source>
        <strain evidence="2">CBS 247.69</strain>
    </source>
</reference>
<feature type="region of interest" description="Disordered" evidence="1">
    <location>
        <begin position="68"/>
        <end position="107"/>
    </location>
</feature>
<accession>A0A9P6CDS8</accession>
<evidence type="ECO:0000313" key="2">
    <source>
        <dbReference type="EMBL" id="KAF9458470.1"/>
    </source>
</evidence>
<gene>
    <name evidence="2" type="ORF">BDZ94DRAFT_1270532</name>
</gene>
<feature type="compositionally biased region" description="Acidic residues" evidence="1">
    <location>
        <begin position="285"/>
        <end position="306"/>
    </location>
</feature>
<evidence type="ECO:0000313" key="3">
    <source>
        <dbReference type="Proteomes" id="UP000807353"/>
    </source>
</evidence>
<keyword evidence="3" id="KW-1185">Reference proteome</keyword>